<keyword evidence="4" id="KW-1185">Reference proteome</keyword>
<dbReference type="PANTHER" id="PTHR44520">
    <property type="entry name" value="RESPONSE REGULATOR RCP1-RELATED"/>
    <property type="match status" value="1"/>
</dbReference>
<organism evidence="3 4">
    <name type="scientific">Halomicrobium zhouii</name>
    <dbReference type="NCBI Taxonomy" id="767519"/>
    <lineage>
        <taxon>Archaea</taxon>
        <taxon>Methanobacteriati</taxon>
        <taxon>Methanobacteriota</taxon>
        <taxon>Stenosarchaea group</taxon>
        <taxon>Halobacteria</taxon>
        <taxon>Halobacteriales</taxon>
        <taxon>Haloarculaceae</taxon>
        <taxon>Halomicrobium</taxon>
    </lineage>
</organism>
<dbReference type="InterPro" id="IPR001789">
    <property type="entry name" value="Sig_transdc_resp-reg_receiver"/>
</dbReference>
<feature type="domain" description="Response regulatory" evidence="2">
    <location>
        <begin position="10"/>
        <end position="133"/>
    </location>
</feature>
<dbReference type="InterPro" id="IPR052893">
    <property type="entry name" value="TCS_response_regulator"/>
</dbReference>
<protein>
    <submittedName>
        <fullName evidence="3">Response regulator receiver domain-containing protein</fullName>
    </submittedName>
</protein>
<dbReference type="CDD" id="cd17557">
    <property type="entry name" value="REC_Rcp-like"/>
    <property type="match status" value="1"/>
</dbReference>
<dbReference type="SUPFAM" id="SSF52172">
    <property type="entry name" value="CheY-like"/>
    <property type="match status" value="1"/>
</dbReference>
<dbReference type="SMART" id="SM00448">
    <property type="entry name" value="REC"/>
    <property type="match status" value="1"/>
</dbReference>
<dbReference type="EMBL" id="FOZK01000003">
    <property type="protein sequence ID" value="SFS08805.1"/>
    <property type="molecule type" value="Genomic_DNA"/>
</dbReference>
<evidence type="ECO:0000313" key="3">
    <source>
        <dbReference type="EMBL" id="SFS08805.1"/>
    </source>
</evidence>
<dbReference type="RefSeq" id="WP_089818095.1">
    <property type="nucleotide sequence ID" value="NZ_FOZK01000003.1"/>
</dbReference>
<dbReference type="Pfam" id="PF00072">
    <property type="entry name" value="Response_reg"/>
    <property type="match status" value="1"/>
</dbReference>
<evidence type="ECO:0000259" key="2">
    <source>
        <dbReference type="PROSITE" id="PS50110"/>
    </source>
</evidence>
<dbReference type="PROSITE" id="PS50110">
    <property type="entry name" value="RESPONSE_REGULATORY"/>
    <property type="match status" value="1"/>
</dbReference>
<name>A0A1I6LZG5_9EURY</name>
<dbReference type="PANTHER" id="PTHR44520:SF2">
    <property type="entry name" value="RESPONSE REGULATOR RCP1"/>
    <property type="match status" value="1"/>
</dbReference>
<gene>
    <name evidence="3" type="ORF">SAMN05216559_3517</name>
</gene>
<dbReference type="OrthoDB" id="9652at2157"/>
<evidence type="ECO:0000313" key="4">
    <source>
        <dbReference type="Proteomes" id="UP000199062"/>
    </source>
</evidence>
<evidence type="ECO:0000256" key="1">
    <source>
        <dbReference type="PROSITE-ProRule" id="PRU00169"/>
    </source>
</evidence>
<reference evidence="3 4" key="1">
    <citation type="submission" date="2016-10" db="EMBL/GenBank/DDBJ databases">
        <authorList>
            <person name="de Groot N.N."/>
        </authorList>
    </citation>
    <scope>NUCLEOTIDE SEQUENCE [LARGE SCALE GENOMIC DNA]</scope>
    <source>
        <strain evidence="3 4">CGMCC 1.10457</strain>
    </source>
</reference>
<dbReference type="GO" id="GO:0000160">
    <property type="term" value="P:phosphorelay signal transduction system"/>
    <property type="evidence" value="ECO:0007669"/>
    <property type="project" value="InterPro"/>
</dbReference>
<dbReference type="Gene3D" id="3.40.50.2300">
    <property type="match status" value="1"/>
</dbReference>
<dbReference type="InterPro" id="IPR011006">
    <property type="entry name" value="CheY-like_superfamily"/>
</dbReference>
<dbReference type="STRING" id="767519.SAMN05216559_3517"/>
<accession>A0A1I6LZG5</accession>
<sequence>MTTQSGRPENLLVVEDNPGDSRLIEEGFREANSEATLHVVSTGEEALDFVHLRGEYEAAPEPDLILLDWNLPAMDGERLLSELQAAYEDVPVAIMTGSQATEAAIRSVAPDADAYLTKPTEPTAYVDLVRSIY</sequence>
<dbReference type="AlphaFoldDB" id="A0A1I6LZG5"/>
<feature type="modified residue" description="4-aspartylphosphate" evidence="1">
    <location>
        <position position="68"/>
    </location>
</feature>
<proteinExistence type="predicted"/>
<dbReference type="Proteomes" id="UP000199062">
    <property type="component" value="Unassembled WGS sequence"/>
</dbReference>
<keyword evidence="1" id="KW-0597">Phosphoprotein</keyword>